<dbReference type="Pfam" id="PF07148">
    <property type="entry name" value="MalM"/>
    <property type="match status" value="1"/>
</dbReference>
<organism evidence="1 2">
    <name type="scientific">Endozoicomonas montiporae CL-33</name>
    <dbReference type="NCBI Taxonomy" id="570277"/>
    <lineage>
        <taxon>Bacteria</taxon>
        <taxon>Pseudomonadati</taxon>
        <taxon>Pseudomonadota</taxon>
        <taxon>Gammaproteobacteria</taxon>
        <taxon>Oceanospirillales</taxon>
        <taxon>Endozoicomonadaceae</taxon>
        <taxon>Endozoicomonas</taxon>
    </lineage>
</organism>
<gene>
    <name evidence="1" type="primary">malM1</name>
    <name evidence="1" type="ORF">EZMO1_1114</name>
</gene>
<dbReference type="STRING" id="570277.EZMO1_1114"/>
<dbReference type="EMBL" id="CP013251">
    <property type="protein sequence ID" value="AMO55312.1"/>
    <property type="molecule type" value="Genomic_DNA"/>
</dbReference>
<dbReference type="GO" id="GO:0042597">
    <property type="term" value="C:periplasmic space"/>
    <property type="evidence" value="ECO:0007669"/>
    <property type="project" value="InterPro"/>
</dbReference>
<dbReference type="GO" id="GO:0008643">
    <property type="term" value="P:carbohydrate transport"/>
    <property type="evidence" value="ECO:0007669"/>
    <property type="project" value="InterPro"/>
</dbReference>
<dbReference type="InterPro" id="IPR010794">
    <property type="entry name" value="MalM"/>
</dbReference>
<dbReference type="OrthoDB" id="6192049at2"/>
<dbReference type="AlphaFoldDB" id="A0A142B986"/>
<proteinExistence type="predicted"/>
<protein>
    <submittedName>
        <fullName evidence="1">Maltose operon periplasmic protein (MalM)</fullName>
    </submittedName>
</protein>
<sequence length="425" mass="46629">MSEECGFTLNVKMRTGSGSVAFLLLNRGVIMKPVFCLHKMKCWVPINDRQHFSRDFSREPSRWPVAKGMLLALIATAYGCSTFQSDEQMEGIPDANQGKTFQSIADITCQPLVLAPGKDKARVVINQYTARLKQPSGLTPVLAYQIPEQGVHKITIDSYVIRHSGLSAAGPDSNELFYPEVALLDRHNVLISKVNPAHVGYKKPGFTSEEGVGTSFTVDNRASVADKPACMLIYTTDSLRKGTTTLINEEKEYAKVRGVVPPPIPDPVARHGNTGHLMITMKSDGLVAVSPAVVPVAATHHAVHQPASAESDVLDKQTQAIRSHYMNSVKNALDQGNISAALDQRSELKSVTARAEYYFLNNYGKPKTAIQNVHAGTTDSFADKAVDLYKERMNHYLKQGKGSAALKLLDEVKQLQLDVDHLFDK</sequence>
<evidence type="ECO:0000313" key="1">
    <source>
        <dbReference type="EMBL" id="AMO55312.1"/>
    </source>
</evidence>
<dbReference type="PATRIC" id="fig|570277.3.peg.1215"/>
<accession>A0A142B986</accession>
<evidence type="ECO:0000313" key="2">
    <source>
        <dbReference type="Proteomes" id="UP000071065"/>
    </source>
</evidence>
<dbReference type="KEGG" id="emp:EZMO1_1114"/>
<reference evidence="1 2" key="1">
    <citation type="journal article" date="2016" name="Front. Microbiol.">
        <title>Genomic Insight into the Host-Endosymbiont Relationship of Endozoicomonas montiporae CL-33(T) with its Coral Host.</title>
        <authorList>
            <person name="Ding J.-Y."/>
            <person name="Shiu J.-H."/>
            <person name="Chen W.-M."/>
            <person name="Chiang Y.-R."/>
            <person name="Tang S.-L."/>
        </authorList>
    </citation>
    <scope>NUCLEOTIDE SEQUENCE [LARGE SCALE GENOMIC DNA]</scope>
    <source>
        <strain evidence="1 2">CL-33</strain>
    </source>
</reference>
<name>A0A142B986_9GAMM</name>
<dbReference type="Proteomes" id="UP000071065">
    <property type="component" value="Chromosome"/>
</dbReference>